<dbReference type="Pfam" id="PF00240">
    <property type="entry name" value="ubiquitin"/>
    <property type="match status" value="1"/>
</dbReference>
<dbReference type="STRING" id="796604.A0A2X0M2M1"/>
<evidence type="ECO:0000259" key="2">
    <source>
        <dbReference type="PROSITE" id="PS50053"/>
    </source>
</evidence>
<protein>
    <submittedName>
        <fullName evidence="3">BQ5605_C001g00213 protein</fullName>
    </submittedName>
</protein>
<feature type="compositionally biased region" description="Low complexity" evidence="1">
    <location>
        <begin position="189"/>
        <end position="198"/>
    </location>
</feature>
<dbReference type="SMART" id="SM00213">
    <property type="entry name" value="UBQ"/>
    <property type="match status" value="1"/>
</dbReference>
<evidence type="ECO:0000313" key="3">
    <source>
        <dbReference type="EMBL" id="SGY44890.1"/>
    </source>
</evidence>
<feature type="region of interest" description="Disordered" evidence="1">
    <location>
        <begin position="189"/>
        <end position="244"/>
    </location>
</feature>
<dbReference type="Gene3D" id="3.10.20.90">
    <property type="entry name" value="Phosphatidylinositol 3-kinase Catalytic Subunit, Chain A, domain 1"/>
    <property type="match status" value="1"/>
</dbReference>
<feature type="domain" description="Ubiquitin-like" evidence="2">
    <location>
        <begin position="88"/>
        <end position="166"/>
    </location>
</feature>
<proteinExistence type="predicted"/>
<organism evidence="3 4">
    <name type="scientific">Microbotryum silenes-dioicae</name>
    <dbReference type="NCBI Taxonomy" id="796604"/>
    <lineage>
        <taxon>Eukaryota</taxon>
        <taxon>Fungi</taxon>
        <taxon>Dikarya</taxon>
        <taxon>Basidiomycota</taxon>
        <taxon>Pucciniomycotina</taxon>
        <taxon>Microbotryomycetes</taxon>
        <taxon>Microbotryales</taxon>
        <taxon>Microbotryaceae</taxon>
        <taxon>Microbotryum</taxon>
    </lineage>
</organism>
<dbReference type="AlphaFoldDB" id="A0A2X0M2M1"/>
<dbReference type="EMBL" id="FQNC01000043">
    <property type="protein sequence ID" value="SGY44890.1"/>
    <property type="molecule type" value="Genomic_DNA"/>
</dbReference>
<evidence type="ECO:0000256" key="1">
    <source>
        <dbReference type="SAM" id="MobiDB-lite"/>
    </source>
</evidence>
<dbReference type="InterPro" id="IPR029071">
    <property type="entry name" value="Ubiquitin-like_domsf"/>
</dbReference>
<dbReference type="SUPFAM" id="SSF54236">
    <property type="entry name" value="Ubiquitin-like"/>
    <property type="match status" value="1"/>
</dbReference>
<dbReference type="InterPro" id="IPR000626">
    <property type="entry name" value="Ubiquitin-like_dom"/>
</dbReference>
<evidence type="ECO:0000313" key="4">
    <source>
        <dbReference type="Proteomes" id="UP000249464"/>
    </source>
</evidence>
<dbReference type="PROSITE" id="PS50053">
    <property type="entry name" value="UBIQUITIN_2"/>
    <property type="match status" value="1"/>
</dbReference>
<name>A0A2X0M2M1_9BASI</name>
<sequence>MSEPLLSDARLASELDFFKHHADSIAQNKIKLPSSYVPAVKDRPRKPTLVNLTSSSSPSDINVNLQVPVVEPPTASIEDDSTPTNDEIELTIKSLKPALSFSLKASPTSTIQTCKMLLVQQNPTAPAPEQQRWILKGKSMGDTKLLREFAVENGSVVNLMITKAAAQAQVADPEPIEASVASTGASTTLASTSTALSPPSTPAHGGTASGRHSRVPSLTLSEPPEPYTPSRRGSSADSHRSVPSLSITTDLLSSPLSLDAHQPASARSAGSDEFIAGVSNPDLWTEAFELLKRHFEGDESKAQSVWESWLSGSRDWISPGDKALIRSKAGVSAMGGY</sequence>
<dbReference type="Proteomes" id="UP000249464">
    <property type="component" value="Unassembled WGS sequence"/>
</dbReference>
<reference evidence="3 4" key="1">
    <citation type="submission" date="2016-11" db="EMBL/GenBank/DDBJ databases">
        <authorList>
            <person name="Jaros S."/>
            <person name="Januszkiewicz K."/>
            <person name="Wedrychowicz H."/>
        </authorList>
    </citation>
    <scope>NUCLEOTIDE SEQUENCE [LARGE SCALE GENOMIC DNA]</scope>
</reference>
<keyword evidence="4" id="KW-1185">Reference proteome</keyword>
<gene>
    <name evidence="3" type="primary">BQ5605_C001g00213</name>
    <name evidence="3" type="ORF">BQ5605_C001G00213</name>
</gene>
<accession>A0A2X0M2M1</accession>